<proteinExistence type="predicted"/>
<name>A0A0N0E4V6_9PSED</name>
<dbReference type="AlphaFoldDB" id="A0A0N0E4V6"/>
<organism evidence="1 2">
    <name type="scientific">Pseudomonas asplenii</name>
    <dbReference type="NCBI Taxonomy" id="53407"/>
    <lineage>
        <taxon>Bacteria</taxon>
        <taxon>Pseudomonadati</taxon>
        <taxon>Pseudomonadota</taxon>
        <taxon>Gammaproteobacteria</taxon>
        <taxon>Pseudomonadales</taxon>
        <taxon>Pseudomonadaceae</taxon>
        <taxon>Pseudomonas</taxon>
    </lineage>
</organism>
<reference evidence="1 2" key="1">
    <citation type="journal article" date="2015" name="PLoS ONE">
        <title>Rice-Infecting Pseudomonas Genomes Are Highly Accessorized and Harbor Multiple Putative Virulence Mechanisms to Cause Sheath Brown Rot.</title>
        <authorList>
            <person name="Quibod I.L."/>
            <person name="Grande G."/>
            <person name="Oreiro E.G."/>
            <person name="Borja F.N."/>
            <person name="Dossa G.S."/>
            <person name="Mauleon R."/>
            <person name="Cruz C.V."/>
            <person name="Oliva R."/>
        </authorList>
    </citation>
    <scope>NUCLEOTIDE SEQUENCE [LARGE SCALE GENOMIC DNA]</scope>
    <source>
        <strain evidence="1 2">IRRI 6609</strain>
    </source>
</reference>
<keyword evidence="2" id="KW-1185">Reference proteome</keyword>
<evidence type="ECO:0000313" key="2">
    <source>
        <dbReference type="Proteomes" id="UP000037931"/>
    </source>
</evidence>
<accession>A0A0N0E4V6</accession>
<comment type="caution">
    <text evidence="1">The sequence shown here is derived from an EMBL/GenBank/DDBJ whole genome shotgun (WGS) entry which is preliminary data.</text>
</comment>
<dbReference type="EMBL" id="JSYZ01000005">
    <property type="protein sequence ID" value="KPA91722.1"/>
    <property type="molecule type" value="Genomic_DNA"/>
</dbReference>
<sequence>MHDTKHTVTIYNLTSKELLVSAPYMGHGGTDAKKEFLIPGYRDMKGLGKWYSASPIRSESDSTVTGIGLAMNLSLRETGGGSVGAEFACMFDIPFVGTNSLNAIAQKQSDLEQYYDTNEGVNKIDQLSVENDKYEIIVTYDKLSGKQYDSEIKGDGYVYHSMLIVRDKVPA</sequence>
<gene>
    <name evidence="1" type="ORF">PF66_01745</name>
</gene>
<dbReference type="Proteomes" id="UP000037931">
    <property type="component" value="Unassembled WGS sequence"/>
</dbReference>
<dbReference type="PATRIC" id="fig|50340.43.peg.5002"/>
<evidence type="ECO:0000313" key="1">
    <source>
        <dbReference type="EMBL" id="KPA91722.1"/>
    </source>
</evidence>
<protein>
    <submittedName>
        <fullName evidence="1">Uncharacterized protein</fullName>
    </submittedName>
</protein>